<keyword evidence="1" id="KW-0732">Signal</keyword>
<evidence type="ECO:0000313" key="3">
    <source>
        <dbReference type="EMBL" id="QDX24805.1"/>
    </source>
</evidence>
<dbReference type="InterPro" id="IPR012338">
    <property type="entry name" value="Beta-lactam/transpept-like"/>
</dbReference>
<keyword evidence="4" id="KW-1185">Reference proteome</keyword>
<dbReference type="KEGG" id="ssua:FPZ54_01315"/>
<evidence type="ECO:0000256" key="1">
    <source>
        <dbReference type="SAM" id="SignalP"/>
    </source>
</evidence>
<dbReference type="OrthoDB" id="113033at2"/>
<dbReference type="PANTHER" id="PTHR46825">
    <property type="entry name" value="D-ALANYL-D-ALANINE-CARBOXYPEPTIDASE/ENDOPEPTIDASE AMPH"/>
    <property type="match status" value="1"/>
</dbReference>
<organism evidence="3 4">
    <name type="scientific">Sphingomonas suaedae</name>
    <dbReference type="NCBI Taxonomy" id="2599297"/>
    <lineage>
        <taxon>Bacteria</taxon>
        <taxon>Pseudomonadati</taxon>
        <taxon>Pseudomonadota</taxon>
        <taxon>Alphaproteobacteria</taxon>
        <taxon>Sphingomonadales</taxon>
        <taxon>Sphingomonadaceae</taxon>
        <taxon>Sphingomonas</taxon>
    </lineage>
</organism>
<dbReference type="EMBL" id="CP042239">
    <property type="protein sequence ID" value="QDX24805.1"/>
    <property type="molecule type" value="Genomic_DNA"/>
</dbReference>
<evidence type="ECO:0000259" key="2">
    <source>
        <dbReference type="Pfam" id="PF00144"/>
    </source>
</evidence>
<accession>A0A518RBF6</accession>
<dbReference type="InterPro" id="IPR001466">
    <property type="entry name" value="Beta-lactam-related"/>
</dbReference>
<sequence length="461" mass="49797">MKFRLLLPAIGMLLLPLQVAKADPIDRIVERQMRQSSIPGSAVAVVEDGKVVKLRGYGTAAVEWNARVTPETPFQLASGTKIFTGVLLMRLVERGEVRLDDSISRFFDGAPPTWQSITVRHLIHYTSGLPFIPGAAGGKTGAEVIAEAMKAPLAYPTGSDSQYILTNMIVLKAILEKATGTSYEALLDREIVKPLGLKSTRYNQMVDQPGNMRVSEPVPGRAVVYSRDGQRLIVREAAYNPASYAAGGLFSSVADLARLFVAIDSGTFLSKESVAALITPAVLSSGRPGGWAVGWTVRSYRGNTLVGHSGGPALSDVVRLPDRKLTVIVLTNTHYFYPLLAEAILDTYLPARPPRVTLADPAPDLTAKLMAALSSAEKGKLDTASFAEKARGQAASYWDGFGQGYLAAMGMAHDARLVREEKRGVMLIRTYAVRFSEREGFLEMSINPAGEIAGLYPVSER</sequence>
<feature type="signal peptide" evidence="1">
    <location>
        <begin position="1"/>
        <end position="22"/>
    </location>
</feature>
<gene>
    <name evidence="3" type="ORF">FPZ54_01315</name>
</gene>
<evidence type="ECO:0000313" key="4">
    <source>
        <dbReference type="Proteomes" id="UP000318055"/>
    </source>
</evidence>
<dbReference type="Pfam" id="PF00144">
    <property type="entry name" value="Beta-lactamase"/>
    <property type="match status" value="1"/>
</dbReference>
<dbReference type="PANTHER" id="PTHR46825:SF9">
    <property type="entry name" value="BETA-LACTAMASE-RELATED DOMAIN-CONTAINING PROTEIN"/>
    <property type="match status" value="1"/>
</dbReference>
<feature type="chain" id="PRO_5021775178" evidence="1">
    <location>
        <begin position="23"/>
        <end position="461"/>
    </location>
</feature>
<dbReference type="RefSeq" id="WP_145844411.1">
    <property type="nucleotide sequence ID" value="NZ_CP042239.1"/>
</dbReference>
<dbReference type="Gene3D" id="3.40.710.10">
    <property type="entry name" value="DD-peptidase/beta-lactamase superfamily"/>
    <property type="match status" value="1"/>
</dbReference>
<proteinExistence type="predicted"/>
<dbReference type="SUPFAM" id="SSF56601">
    <property type="entry name" value="beta-lactamase/transpeptidase-like"/>
    <property type="match status" value="1"/>
</dbReference>
<name>A0A518RBF6_9SPHN</name>
<dbReference type="AlphaFoldDB" id="A0A518RBF6"/>
<protein>
    <submittedName>
        <fullName evidence="3">Beta-lactamase family protein</fullName>
    </submittedName>
</protein>
<feature type="domain" description="Beta-lactamase-related" evidence="2">
    <location>
        <begin position="25"/>
        <end position="336"/>
    </location>
</feature>
<dbReference type="InterPro" id="IPR050491">
    <property type="entry name" value="AmpC-like"/>
</dbReference>
<dbReference type="Proteomes" id="UP000318055">
    <property type="component" value="Chromosome"/>
</dbReference>
<reference evidence="3 4" key="1">
    <citation type="submission" date="2019-07" db="EMBL/GenBank/DDBJ databases">
        <title>Sphingomonas alkalisoli sp. nov., isolated from rhizosphere soil of Suaedae salsa.</title>
        <authorList>
            <person name="Zhang H."/>
            <person name="Xu L."/>
            <person name="Zhang J.-X."/>
            <person name="Sun J.-Q."/>
        </authorList>
    </citation>
    <scope>NUCLEOTIDE SEQUENCE [LARGE SCALE GENOMIC DNA]</scope>
    <source>
        <strain evidence="3 4">XS-10</strain>
    </source>
</reference>